<dbReference type="GO" id="GO:0004852">
    <property type="term" value="F:uroporphyrinogen-III synthase activity"/>
    <property type="evidence" value="ECO:0007669"/>
    <property type="project" value="UniProtKB-UniRule"/>
</dbReference>
<dbReference type="Proteomes" id="UP000000322">
    <property type="component" value="Chromosome"/>
</dbReference>
<dbReference type="OrthoDB" id="9815856at2"/>
<feature type="region of interest" description="Disordered" evidence="10">
    <location>
        <begin position="325"/>
        <end position="347"/>
    </location>
</feature>
<dbReference type="PANTHER" id="PTHR38042">
    <property type="entry name" value="UROPORPHYRINOGEN-III SYNTHASE, CHLOROPLASTIC"/>
    <property type="match status" value="1"/>
</dbReference>
<feature type="domain" description="Tetrapyrrole biosynthesis uroporphyrinogen III synthase" evidence="11">
    <location>
        <begin position="37"/>
        <end position="183"/>
    </location>
</feature>
<comment type="function">
    <text evidence="6 9">Catalyzes cyclization of the linear tetrapyrrole, hydroxymethylbilane, to the macrocyclic uroporphyrinogen III.</text>
</comment>
<dbReference type="eggNOG" id="COG1587">
    <property type="taxonomic scope" value="Bacteria"/>
</dbReference>
<dbReference type="UniPathway" id="UPA00251">
    <property type="reaction ID" value="UER00320"/>
</dbReference>
<evidence type="ECO:0000256" key="9">
    <source>
        <dbReference type="RuleBase" id="RU366031"/>
    </source>
</evidence>
<comment type="catalytic activity">
    <reaction evidence="8 9">
        <text>hydroxymethylbilane = uroporphyrinogen III + H2O</text>
        <dbReference type="Rhea" id="RHEA:18965"/>
        <dbReference type="ChEBI" id="CHEBI:15377"/>
        <dbReference type="ChEBI" id="CHEBI:57308"/>
        <dbReference type="ChEBI" id="CHEBI:57845"/>
        <dbReference type="EC" id="4.2.1.75"/>
    </reaction>
</comment>
<dbReference type="AlphaFoldDB" id="D1BFI9"/>
<comment type="similarity">
    <text evidence="2 9">Belongs to the uroporphyrinogen-III synthase family.</text>
</comment>
<evidence type="ECO:0000256" key="6">
    <source>
        <dbReference type="ARBA" id="ARBA00037589"/>
    </source>
</evidence>
<dbReference type="Gene3D" id="3.40.50.10090">
    <property type="match status" value="2"/>
</dbReference>
<dbReference type="SUPFAM" id="SSF69618">
    <property type="entry name" value="HemD-like"/>
    <property type="match status" value="1"/>
</dbReference>
<evidence type="ECO:0000256" key="4">
    <source>
        <dbReference type="ARBA" id="ARBA00023239"/>
    </source>
</evidence>
<accession>D1BFI9</accession>
<dbReference type="PANTHER" id="PTHR38042:SF1">
    <property type="entry name" value="UROPORPHYRINOGEN-III SYNTHASE, CHLOROPLASTIC"/>
    <property type="match status" value="1"/>
</dbReference>
<dbReference type="KEGG" id="ske:Sked_36060"/>
<evidence type="ECO:0000256" key="2">
    <source>
        <dbReference type="ARBA" id="ARBA00008133"/>
    </source>
</evidence>
<evidence type="ECO:0000256" key="10">
    <source>
        <dbReference type="SAM" id="MobiDB-lite"/>
    </source>
</evidence>
<feature type="compositionally biased region" description="Low complexity" evidence="10">
    <location>
        <begin position="184"/>
        <end position="196"/>
    </location>
</feature>
<evidence type="ECO:0000256" key="3">
    <source>
        <dbReference type="ARBA" id="ARBA00013109"/>
    </source>
</evidence>
<dbReference type="InterPro" id="IPR039793">
    <property type="entry name" value="UROS/Hem4"/>
</dbReference>
<dbReference type="InterPro" id="IPR036108">
    <property type="entry name" value="4pyrrol_syn_uPrphyn_synt_sf"/>
</dbReference>
<dbReference type="CDD" id="cd06578">
    <property type="entry name" value="HemD"/>
    <property type="match status" value="1"/>
</dbReference>
<evidence type="ECO:0000313" key="12">
    <source>
        <dbReference type="EMBL" id="ACZ23492.1"/>
    </source>
</evidence>
<protein>
    <recommendedName>
        <fullName evidence="7 9">Uroporphyrinogen-III synthase</fullName>
        <ecNumber evidence="3 9">4.2.1.75</ecNumber>
    </recommendedName>
</protein>
<dbReference type="RefSeq" id="WP_012868560.1">
    <property type="nucleotide sequence ID" value="NC_013521.1"/>
</dbReference>
<evidence type="ECO:0000256" key="1">
    <source>
        <dbReference type="ARBA" id="ARBA00004772"/>
    </source>
</evidence>
<sequence>MDRPDQPSTQAAGVTAARPLEGWHVLVPRAPGRGAGLARLVEAAGGTAVVAPLVSRAEIGPEDQATLDAAVAGLRDGHVAWVAVTSVNAVDELVASARRVGGVTDGETGDATSSEDDGTGHDDSAPGTHSGALAAVARRARWAAVGPATARALAAVGISVDLVATENSAVGLLAEWPAVPGPQPTATATATDVPATDTPPPVSPPASAPRVLLPLGDLARPTLEVGLRERGYEPVRVTTYRTVSHPAPGDVVTDWRDGAYDAVVLTSGSVAREVAGQLGPHSDVRAVAIGEPTRRAAVETGQAVTAVARTADDDGLLAALVAARRTSEVAETTESTDASAASPQPPP</sequence>
<feature type="region of interest" description="Disordered" evidence="10">
    <location>
        <begin position="101"/>
        <end position="129"/>
    </location>
</feature>
<dbReference type="HOGENOM" id="CLU_011276_9_0_11"/>
<dbReference type="GO" id="GO:0006780">
    <property type="term" value="P:uroporphyrinogen III biosynthetic process"/>
    <property type="evidence" value="ECO:0007669"/>
    <property type="project" value="UniProtKB-UniRule"/>
</dbReference>
<organism evidence="12 13">
    <name type="scientific">Sanguibacter keddieii (strain ATCC 51767 / DSM 10542 / NCFB 3025 / ST-74)</name>
    <dbReference type="NCBI Taxonomy" id="446469"/>
    <lineage>
        <taxon>Bacteria</taxon>
        <taxon>Bacillati</taxon>
        <taxon>Actinomycetota</taxon>
        <taxon>Actinomycetes</taxon>
        <taxon>Micrococcales</taxon>
        <taxon>Sanguibacteraceae</taxon>
        <taxon>Sanguibacter</taxon>
    </lineage>
</organism>
<reference evidence="12 13" key="1">
    <citation type="journal article" date="2009" name="Stand. Genomic Sci.">
        <title>Complete genome sequence of Sanguibacter keddieii type strain (ST-74).</title>
        <authorList>
            <person name="Ivanova N."/>
            <person name="Sikorski J."/>
            <person name="Sims D."/>
            <person name="Brettin T."/>
            <person name="Detter J.C."/>
            <person name="Han C."/>
            <person name="Lapidus A."/>
            <person name="Copeland A."/>
            <person name="Glavina Del Rio T."/>
            <person name="Nolan M."/>
            <person name="Chen F."/>
            <person name="Lucas S."/>
            <person name="Tice H."/>
            <person name="Cheng J.F."/>
            <person name="Bruce D."/>
            <person name="Goodwin L."/>
            <person name="Pitluck S."/>
            <person name="Pati A."/>
            <person name="Mavromatis K."/>
            <person name="Chen A."/>
            <person name="Palaniappan K."/>
            <person name="D'haeseleer P."/>
            <person name="Chain P."/>
            <person name="Bristow J."/>
            <person name="Eisen J.A."/>
            <person name="Markowitz V."/>
            <person name="Hugenholtz P."/>
            <person name="Goker M."/>
            <person name="Pukall R."/>
            <person name="Klenk H.P."/>
            <person name="Kyrpides N.C."/>
        </authorList>
    </citation>
    <scope>NUCLEOTIDE SEQUENCE [LARGE SCALE GENOMIC DNA]</scope>
    <source>
        <strain evidence="13">ATCC 51767 / DSM 10542 / NCFB 3025 / ST-74</strain>
    </source>
</reference>
<comment type="pathway">
    <text evidence="1 9">Porphyrin-containing compound metabolism; protoporphyrin-IX biosynthesis; coproporphyrinogen-III from 5-aminolevulinate: step 3/4.</text>
</comment>
<keyword evidence="13" id="KW-1185">Reference proteome</keyword>
<evidence type="ECO:0000256" key="5">
    <source>
        <dbReference type="ARBA" id="ARBA00023244"/>
    </source>
</evidence>
<dbReference type="EC" id="4.2.1.75" evidence="3 9"/>
<evidence type="ECO:0000259" key="11">
    <source>
        <dbReference type="Pfam" id="PF02602"/>
    </source>
</evidence>
<evidence type="ECO:0000256" key="7">
    <source>
        <dbReference type="ARBA" id="ARBA00040167"/>
    </source>
</evidence>
<dbReference type="InterPro" id="IPR003754">
    <property type="entry name" value="4pyrrol_synth_uPrphyn_synth"/>
</dbReference>
<name>D1BFI9_SANKS</name>
<dbReference type="Pfam" id="PF02602">
    <property type="entry name" value="HEM4"/>
    <property type="match status" value="2"/>
</dbReference>
<evidence type="ECO:0000256" key="8">
    <source>
        <dbReference type="ARBA" id="ARBA00048617"/>
    </source>
</evidence>
<gene>
    <name evidence="12" type="ordered locus">Sked_36060</name>
</gene>
<feature type="compositionally biased region" description="Pro residues" evidence="10">
    <location>
        <begin position="197"/>
        <end position="207"/>
    </location>
</feature>
<feature type="domain" description="Tetrapyrrole biosynthesis uroporphyrinogen III synthase" evidence="11">
    <location>
        <begin position="209"/>
        <end position="317"/>
    </location>
</feature>
<keyword evidence="5 9" id="KW-0627">Porphyrin biosynthesis</keyword>
<evidence type="ECO:0000313" key="13">
    <source>
        <dbReference type="Proteomes" id="UP000000322"/>
    </source>
</evidence>
<dbReference type="EMBL" id="CP001819">
    <property type="protein sequence ID" value="ACZ23492.1"/>
    <property type="molecule type" value="Genomic_DNA"/>
</dbReference>
<keyword evidence="4 9" id="KW-0456">Lyase</keyword>
<dbReference type="GO" id="GO:0006782">
    <property type="term" value="P:protoporphyrinogen IX biosynthetic process"/>
    <property type="evidence" value="ECO:0007669"/>
    <property type="project" value="UniProtKB-UniRule"/>
</dbReference>
<feature type="region of interest" description="Disordered" evidence="10">
    <location>
        <begin position="182"/>
        <end position="210"/>
    </location>
</feature>
<proteinExistence type="inferred from homology"/>
<dbReference type="STRING" id="446469.Sked_36060"/>